<accession>A0ABQ9ENZ9</accession>
<sequence length="181" mass="20968">MGQQIREIVGKQEIDMEEVQIITEVVNPHYVQVGKNNTIDTDLKLSIVNLGAQTLHHSDCTYNKSYIKTSCENCSFASDKKEISMEDVQLVTEVVNPRYVQIGKNNTVGTEIKMSIVNLGAQTLHHRTLTLFQRIFPDFRFFYFCLLCHIYLTIYNNKSSNPKFNKLKYSPIWTVHFYCTC</sequence>
<gene>
    <name evidence="1" type="ORF">KUTeg_015047</name>
</gene>
<evidence type="ECO:0000313" key="2">
    <source>
        <dbReference type="Proteomes" id="UP001217089"/>
    </source>
</evidence>
<evidence type="ECO:0000313" key="1">
    <source>
        <dbReference type="EMBL" id="KAJ8306963.1"/>
    </source>
</evidence>
<protein>
    <submittedName>
        <fullName evidence="1">Uncharacterized protein</fullName>
    </submittedName>
</protein>
<feature type="non-terminal residue" evidence="1">
    <location>
        <position position="181"/>
    </location>
</feature>
<proteinExistence type="predicted"/>
<comment type="caution">
    <text evidence="1">The sequence shown here is derived from an EMBL/GenBank/DDBJ whole genome shotgun (WGS) entry which is preliminary data.</text>
</comment>
<dbReference type="EMBL" id="JARBDR010000793">
    <property type="protein sequence ID" value="KAJ8306963.1"/>
    <property type="molecule type" value="Genomic_DNA"/>
</dbReference>
<organism evidence="1 2">
    <name type="scientific">Tegillarca granosa</name>
    <name type="common">Malaysian cockle</name>
    <name type="synonym">Anadara granosa</name>
    <dbReference type="NCBI Taxonomy" id="220873"/>
    <lineage>
        <taxon>Eukaryota</taxon>
        <taxon>Metazoa</taxon>
        <taxon>Spiralia</taxon>
        <taxon>Lophotrochozoa</taxon>
        <taxon>Mollusca</taxon>
        <taxon>Bivalvia</taxon>
        <taxon>Autobranchia</taxon>
        <taxon>Pteriomorphia</taxon>
        <taxon>Arcoida</taxon>
        <taxon>Arcoidea</taxon>
        <taxon>Arcidae</taxon>
        <taxon>Tegillarca</taxon>
    </lineage>
</organism>
<name>A0ABQ9ENZ9_TEGGR</name>
<dbReference type="Proteomes" id="UP001217089">
    <property type="component" value="Unassembled WGS sequence"/>
</dbReference>
<keyword evidence="2" id="KW-1185">Reference proteome</keyword>
<reference evidence="1 2" key="1">
    <citation type="submission" date="2022-12" db="EMBL/GenBank/DDBJ databases">
        <title>Chromosome-level genome of Tegillarca granosa.</title>
        <authorList>
            <person name="Kim J."/>
        </authorList>
    </citation>
    <scope>NUCLEOTIDE SEQUENCE [LARGE SCALE GENOMIC DNA]</scope>
    <source>
        <strain evidence="1">Teg-2019</strain>
        <tissue evidence="1">Adductor muscle</tissue>
    </source>
</reference>